<name>W3XEF3_PESFW</name>
<dbReference type="AlphaFoldDB" id="W3XEF3"/>
<proteinExistence type="predicted"/>
<dbReference type="EMBL" id="KI912110">
    <property type="protein sequence ID" value="ETS84399.1"/>
    <property type="molecule type" value="Genomic_DNA"/>
</dbReference>
<dbReference type="RefSeq" id="XP_007829196.1">
    <property type="nucleotide sequence ID" value="XM_007831005.1"/>
</dbReference>
<dbReference type="InterPro" id="IPR025213">
    <property type="entry name" value="Sim4_Fta2"/>
</dbReference>
<dbReference type="InParanoid" id="W3XEF3"/>
<organism evidence="2 3">
    <name type="scientific">Pestalotiopsis fici (strain W106-1 / CGMCC3.15140)</name>
    <dbReference type="NCBI Taxonomy" id="1229662"/>
    <lineage>
        <taxon>Eukaryota</taxon>
        <taxon>Fungi</taxon>
        <taxon>Dikarya</taxon>
        <taxon>Ascomycota</taxon>
        <taxon>Pezizomycotina</taxon>
        <taxon>Sordariomycetes</taxon>
        <taxon>Xylariomycetidae</taxon>
        <taxon>Amphisphaeriales</taxon>
        <taxon>Sporocadaceae</taxon>
        <taxon>Pestalotiopsis</taxon>
    </lineage>
</organism>
<dbReference type="eggNOG" id="ENOG502T2GP">
    <property type="taxonomic scope" value="Eukaryota"/>
</dbReference>
<dbReference type="OrthoDB" id="3432781at2759"/>
<evidence type="ECO:0000313" key="2">
    <source>
        <dbReference type="EMBL" id="ETS84399.1"/>
    </source>
</evidence>
<protein>
    <recommendedName>
        <fullName evidence="1">Protein kinase domain-containing protein</fullName>
    </recommendedName>
</protein>
<dbReference type="InterPro" id="IPR011009">
    <property type="entry name" value="Kinase-like_dom_sf"/>
</dbReference>
<dbReference type="KEGG" id="pfy:PFICI_02424"/>
<dbReference type="Pfam" id="PF13095">
    <property type="entry name" value="FTA2"/>
    <property type="match status" value="1"/>
</dbReference>
<reference evidence="3" key="1">
    <citation type="journal article" date="2015" name="BMC Genomics">
        <title>Genomic and transcriptomic analysis of the endophytic fungus Pestalotiopsis fici reveals its lifestyle and high potential for synthesis of natural products.</title>
        <authorList>
            <person name="Wang X."/>
            <person name="Zhang X."/>
            <person name="Liu L."/>
            <person name="Xiang M."/>
            <person name="Wang W."/>
            <person name="Sun X."/>
            <person name="Che Y."/>
            <person name="Guo L."/>
            <person name="Liu G."/>
            <person name="Guo L."/>
            <person name="Wang C."/>
            <person name="Yin W.B."/>
            <person name="Stadler M."/>
            <person name="Zhang X."/>
            <person name="Liu X."/>
        </authorList>
    </citation>
    <scope>NUCLEOTIDE SEQUENCE [LARGE SCALE GENOMIC DNA]</scope>
    <source>
        <strain evidence="3">W106-1 / CGMCC3.15140</strain>
    </source>
</reference>
<dbReference type="SUPFAM" id="SSF56112">
    <property type="entry name" value="Protein kinase-like (PK-like)"/>
    <property type="match status" value="1"/>
</dbReference>
<dbReference type="HOGENOM" id="CLU_042091_1_0_1"/>
<dbReference type="GeneID" id="19267437"/>
<dbReference type="Proteomes" id="UP000030651">
    <property type="component" value="Unassembled WGS sequence"/>
</dbReference>
<evidence type="ECO:0000259" key="1">
    <source>
        <dbReference type="SMART" id="SM00220"/>
    </source>
</evidence>
<gene>
    <name evidence="2" type="ORF">PFICI_02424</name>
</gene>
<sequence length="391" mass="46514">MELPPIPGPKLGPFQSPNGNAGRLEIEFLNELGTGAHSIVWKVKIDGTLFALKLFKRGKYYNHLDWYERPHDEDMEKLNLDHDKLNFQCLPFFSECRAYGRLKETKNEHLAAKCYGYLVLDRSYSKRIRNAGITKRDLIEWQFWAQWEDDHDEHLPLPDDKDEKSLRDWFNNVMESDEPPLPTPYPVKAIVKELVEKKTTFLPEHVSRMMRDLQQLHRLGIIHGDIKEDAYVNGLIVDFSSARTVPHFLLDKKTVFRSIEWVKSYTRSDYSCFDEQLEEYDMIPGRPKICTRMLQGKVRYNLRDRPDSEEMKLRCIKFYADRYRWKPARGDIMGLRQIQDWSAAWIRGLVDEGEWEDSEEEPEEDDWYGGREWMTRTELLYKPSFWRQFDG</sequence>
<dbReference type="GO" id="GO:0004672">
    <property type="term" value="F:protein kinase activity"/>
    <property type="evidence" value="ECO:0007669"/>
    <property type="project" value="InterPro"/>
</dbReference>
<feature type="domain" description="Protein kinase" evidence="1">
    <location>
        <begin position="26"/>
        <end position="319"/>
    </location>
</feature>
<accession>W3XEF3</accession>
<dbReference type="SMART" id="SM00220">
    <property type="entry name" value="S_TKc"/>
    <property type="match status" value="1"/>
</dbReference>
<dbReference type="InterPro" id="IPR000719">
    <property type="entry name" value="Prot_kinase_dom"/>
</dbReference>
<evidence type="ECO:0000313" key="3">
    <source>
        <dbReference type="Proteomes" id="UP000030651"/>
    </source>
</evidence>
<dbReference type="GO" id="GO:0005524">
    <property type="term" value="F:ATP binding"/>
    <property type="evidence" value="ECO:0007669"/>
    <property type="project" value="InterPro"/>
</dbReference>
<keyword evidence="3" id="KW-1185">Reference proteome</keyword>